<feature type="domain" description="FecR protein" evidence="1">
    <location>
        <begin position="196"/>
        <end position="289"/>
    </location>
</feature>
<dbReference type="Pfam" id="PF16344">
    <property type="entry name" value="FecR_C"/>
    <property type="match status" value="1"/>
</dbReference>
<proteinExistence type="predicted"/>
<evidence type="ECO:0000259" key="1">
    <source>
        <dbReference type="Pfam" id="PF04773"/>
    </source>
</evidence>
<dbReference type="GO" id="GO:0016989">
    <property type="term" value="F:sigma factor antagonist activity"/>
    <property type="evidence" value="ECO:0007669"/>
    <property type="project" value="TreeGrafter"/>
</dbReference>
<keyword evidence="4" id="KW-1185">Reference proteome</keyword>
<dbReference type="OrthoDB" id="1452822at2"/>
<dbReference type="Gene3D" id="2.60.120.1440">
    <property type="match status" value="1"/>
</dbReference>
<protein>
    <submittedName>
        <fullName evidence="3">FecR family protein</fullName>
    </submittedName>
</protein>
<organism evidence="3 4">
    <name type="scientific">Dyadobacter soli</name>
    <dbReference type="NCBI Taxonomy" id="659014"/>
    <lineage>
        <taxon>Bacteria</taxon>
        <taxon>Pseudomonadati</taxon>
        <taxon>Bacteroidota</taxon>
        <taxon>Cytophagia</taxon>
        <taxon>Cytophagales</taxon>
        <taxon>Spirosomataceae</taxon>
        <taxon>Dyadobacter</taxon>
    </lineage>
</organism>
<reference evidence="4" key="1">
    <citation type="submission" date="2016-10" db="EMBL/GenBank/DDBJ databases">
        <authorList>
            <person name="Varghese N."/>
            <person name="Submissions S."/>
        </authorList>
    </citation>
    <scope>NUCLEOTIDE SEQUENCE [LARGE SCALE GENOMIC DNA]</scope>
    <source>
        <strain evidence="4">DSM 25329</strain>
    </source>
</reference>
<dbReference type="InterPro" id="IPR012373">
    <property type="entry name" value="Ferrdict_sens_TM"/>
</dbReference>
<evidence type="ECO:0000259" key="2">
    <source>
        <dbReference type="Pfam" id="PF16344"/>
    </source>
</evidence>
<dbReference type="PANTHER" id="PTHR30273">
    <property type="entry name" value="PERIPLASMIC SIGNAL SENSOR AND SIGMA FACTOR ACTIVATOR FECR-RELATED"/>
    <property type="match status" value="1"/>
</dbReference>
<dbReference type="Gene3D" id="3.55.50.30">
    <property type="match status" value="1"/>
</dbReference>
<dbReference type="Pfam" id="PF04773">
    <property type="entry name" value="FecR"/>
    <property type="match status" value="1"/>
</dbReference>
<dbReference type="PANTHER" id="PTHR30273:SF2">
    <property type="entry name" value="PROTEIN FECR"/>
    <property type="match status" value="1"/>
</dbReference>
<dbReference type="EMBL" id="FNAN01000001">
    <property type="protein sequence ID" value="SDD56589.1"/>
    <property type="molecule type" value="Genomic_DNA"/>
</dbReference>
<sequence>MNDYSARLFFLLDLYNSGEATSEQTAELMDIIREGKHDRQLDELLGKLWKEQNDGDTFFTKQESDQILNFILTNTHEEDSGEAEYATTSYRWSGWWRWAAAAVILVIGFGAYQRFNQEKRKEKVAVSKPQIKDLPPGGNRALLTLADGSTIILDSAANGLLATQGDTKISKKENGQLVYNAENAGSDQPVNRTNMLATPKGGQYQLLLPDGSKVWLNALSSIKYPATFPKSERKVEVTGEVFFEVQKDRSRPFKVVFGGTEVEALGTSFNVMAYKGEPETRTTLVEGAVLVTNNGKNQRLKPGQQAAVGTSGNITTSPVDVEAAIAWKKGLFYFRDAGIQQVMKSVARWYDVEIRYEGAVPVRQFTGKIPMDVNISELLQMLNYAGVGCAMEDGQVVVSAKNR</sequence>
<dbReference type="Proteomes" id="UP000198748">
    <property type="component" value="Unassembled WGS sequence"/>
</dbReference>
<name>A0A1G6VSR2_9BACT</name>
<dbReference type="STRING" id="659014.SAMN04487996_101331"/>
<dbReference type="RefSeq" id="WP_090146044.1">
    <property type="nucleotide sequence ID" value="NZ_FNAN01000001.1"/>
</dbReference>
<dbReference type="AlphaFoldDB" id="A0A1G6VSR2"/>
<gene>
    <name evidence="3" type="ORF">SAMN04487996_101331</name>
</gene>
<evidence type="ECO:0000313" key="3">
    <source>
        <dbReference type="EMBL" id="SDD56589.1"/>
    </source>
</evidence>
<dbReference type="InterPro" id="IPR032508">
    <property type="entry name" value="FecR_C"/>
</dbReference>
<accession>A0A1G6VSR2</accession>
<feature type="domain" description="Protein FecR C-terminal" evidence="2">
    <location>
        <begin position="332"/>
        <end position="389"/>
    </location>
</feature>
<evidence type="ECO:0000313" key="4">
    <source>
        <dbReference type="Proteomes" id="UP000198748"/>
    </source>
</evidence>
<dbReference type="InterPro" id="IPR006860">
    <property type="entry name" value="FecR"/>
</dbReference>